<dbReference type="InterPro" id="IPR014718">
    <property type="entry name" value="GH-type_carb-bd"/>
</dbReference>
<dbReference type="Proteomes" id="UP000228859">
    <property type="component" value="Unassembled WGS sequence"/>
</dbReference>
<dbReference type="SUPFAM" id="SSF88713">
    <property type="entry name" value="Glycoside hydrolase/deacetylase"/>
    <property type="match status" value="1"/>
</dbReference>
<dbReference type="Pfam" id="PF09095">
    <property type="entry name" value="AmyA-gluTrfs_C"/>
    <property type="match status" value="1"/>
</dbReference>
<dbReference type="InterPro" id="IPR004300">
    <property type="entry name" value="Glyco_hydro_57_N"/>
</dbReference>
<dbReference type="Gene3D" id="2.70.98.10">
    <property type="match status" value="1"/>
</dbReference>
<name>A0A2D3W7X5_9BACT</name>
<evidence type="ECO:0000259" key="3">
    <source>
        <dbReference type="Pfam" id="PF03065"/>
    </source>
</evidence>
<comment type="caution">
    <text evidence="6">The sequence shown here is derived from an EMBL/GenBank/DDBJ whole genome shotgun (WGS) entry which is preliminary data.</text>
</comment>
<dbReference type="SUPFAM" id="SSF88688">
    <property type="entry name" value="Families 57/38 glycoside transferase middle domain"/>
    <property type="match status" value="1"/>
</dbReference>
<feature type="domain" description="Glycoside hydrolase family 57 N-terminal" evidence="3">
    <location>
        <begin position="8"/>
        <end position="268"/>
    </location>
</feature>
<dbReference type="GO" id="GO:0016740">
    <property type="term" value="F:transferase activity"/>
    <property type="evidence" value="ECO:0007669"/>
    <property type="project" value="UniProtKB-KW"/>
</dbReference>
<dbReference type="Pfam" id="PF09094">
    <property type="entry name" value="AmyA-A_glucT_m"/>
    <property type="match status" value="1"/>
</dbReference>
<reference evidence="6 7" key="1">
    <citation type="journal article" date="2017" name="Front. Microbiol.">
        <title>Comparative Genomic Analysis of the Class Epsilonproteobacteria and Proposed Reclassification to Epsilonbacteraeota (phyl. nov.).</title>
        <authorList>
            <person name="Waite D.W."/>
            <person name="Vanwonterghem I."/>
            <person name="Rinke C."/>
            <person name="Parks D.H."/>
            <person name="Zhang Y."/>
            <person name="Takai K."/>
            <person name="Sievert S.M."/>
            <person name="Simon J."/>
            <person name="Campbell B.J."/>
            <person name="Hanson T.E."/>
            <person name="Woyke T."/>
            <person name="Klotz M.G."/>
            <person name="Hugenholtz P."/>
        </authorList>
    </citation>
    <scope>NUCLEOTIDE SEQUENCE [LARGE SCALE GENOMIC DNA]</scope>
    <source>
        <strain evidence="6">UBA12443</strain>
    </source>
</reference>
<dbReference type="GO" id="GO:0005975">
    <property type="term" value="P:carbohydrate metabolic process"/>
    <property type="evidence" value="ECO:0007669"/>
    <property type="project" value="InterPro"/>
</dbReference>
<evidence type="ECO:0000256" key="2">
    <source>
        <dbReference type="ARBA" id="ARBA00023277"/>
    </source>
</evidence>
<comment type="similarity">
    <text evidence="1">Belongs to the glycosyl hydrolase 57 family.</text>
</comment>
<protein>
    <submittedName>
        <fullName evidence="6">4-alpha-glucanotransferase</fullName>
    </submittedName>
</protein>
<accession>A0A2D3W7X5</accession>
<dbReference type="SUPFAM" id="SSF74650">
    <property type="entry name" value="Galactose mutarotase-like"/>
    <property type="match status" value="1"/>
</dbReference>
<evidence type="ECO:0000259" key="5">
    <source>
        <dbReference type="Pfam" id="PF09095"/>
    </source>
</evidence>
<sequence length="681" mass="79551">MSKTALLFGIHMHQPVDNFDWVIEHAIEVCYKPFFEVMSRYPSFRFSLHCSGWLMEQIQLRDPVLYHQIQKLSQSGSIEFFSAGYYEPILSVIPSQDRVAQIEKLNRSISESFGQTPKGLWLTERVWESSLITDLHRSKIEYTVMDDYHFQCAGFDEEVLDGYYMSEEGGKRLGIFPISKKLRYALPFQSVEKALSAIKSYTRETNSAAIIFDDAEKFGMWPGTYAWVYEKQWLEKFVEAVLVDEAIEPIHYGEYFKHNKPRGLAYVPNVSYYEMGEWSLSADDALRLERYKQEMGFEQYEKEGVKFIKGGIWKNFFVKYPESNRIHKRMLELSAQRPVLNRSDFDTALFKLQTNDPLWHGVFGGLYLPNLRDTAYRYLIECENIRYDKSSVIEANNNELDGYEKVKALTSELIFRFDSGCGGQLVEFDIRDRCFNYQNTLTRRKEAYHQRVLEPVCIEAKDETPPEDGIDTIHTAMGEMDDSLRDAIIYDWYLKNSFIDHISDETFSTESFRHCNFREYGDFANQPFESKWNQHSITFARHGGLYFPEKEEAFLEKKYIPHDNSLDFEVKFTSKTTQKLTYLLEHNFHFSNVDAVLFNGERLREEGELALCSRVEIIDRVLGKKIILTLNQPCRIHYFQLKTLSQSEQGFDLTVQGISMALAFDFVGSFILKGSMEINNV</sequence>
<keyword evidence="6" id="KW-0808">Transferase</keyword>
<feature type="domain" description="Alpha-amylase/4-alpha-glucanotransferase central" evidence="4">
    <location>
        <begin position="311"/>
        <end position="384"/>
    </location>
</feature>
<dbReference type="InterPro" id="IPR015178">
    <property type="entry name" value="A-amylase/a-glucTrfase_central"/>
</dbReference>
<dbReference type="PANTHER" id="PTHR36306">
    <property type="entry name" value="ALPHA-AMYLASE-RELATED-RELATED"/>
    <property type="match status" value="1"/>
</dbReference>
<dbReference type="InterPro" id="IPR011013">
    <property type="entry name" value="Gal_mutarotase_sf_dom"/>
</dbReference>
<dbReference type="EMBL" id="DLUI01000160">
    <property type="protein sequence ID" value="DAB37451.1"/>
    <property type="molecule type" value="Genomic_DNA"/>
</dbReference>
<evidence type="ECO:0000313" key="7">
    <source>
        <dbReference type="Proteomes" id="UP000228859"/>
    </source>
</evidence>
<gene>
    <name evidence="6" type="ORF">CFH83_11050</name>
</gene>
<evidence type="ECO:0000259" key="4">
    <source>
        <dbReference type="Pfam" id="PF09094"/>
    </source>
</evidence>
<dbReference type="InterPro" id="IPR015179">
    <property type="entry name" value="A-amylase/a-glucTrfase_C"/>
</dbReference>
<dbReference type="InterPro" id="IPR011330">
    <property type="entry name" value="Glyco_hydro/deAcase_b/a-brl"/>
</dbReference>
<dbReference type="GO" id="GO:0030246">
    <property type="term" value="F:carbohydrate binding"/>
    <property type="evidence" value="ECO:0007669"/>
    <property type="project" value="InterPro"/>
</dbReference>
<dbReference type="RefSeq" id="WP_303663213.1">
    <property type="nucleotide sequence ID" value="NZ_DLUI01000160.1"/>
</dbReference>
<dbReference type="CDD" id="cd10793">
    <property type="entry name" value="GH57N_TLGT_like"/>
    <property type="match status" value="1"/>
</dbReference>
<organism evidence="6 7">
    <name type="scientific">Sulfuricurvum kujiense</name>
    <dbReference type="NCBI Taxonomy" id="148813"/>
    <lineage>
        <taxon>Bacteria</taxon>
        <taxon>Pseudomonadati</taxon>
        <taxon>Campylobacterota</taxon>
        <taxon>Epsilonproteobacteria</taxon>
        <taxon>Campylobacterales</taxon>
        <taxon>Sulfurimonadaceae</taxon>
        <taxon>Sulfuricurvum</taxon>
    </lineage>
</organism>
<dbReference type="AlphaFoldDB" id="A0A2D3W7X5"/>
<dbReference type="Pfam" id="PF03065">
    <property type="entry name" value="Glyco_hydro_57"/>
    <property type="match status" value="1"/>
</dbReference>
<dbReference type="InterPro" id="IPR028995">
    <property type="entry name" value="Glyco_hydro_57/38_cen_sf"/>
</dbReference>
<dbReference type="Gene3D" id="3.20.110.20">
    <property type="match status" value="1"/>
</dbReference>
<dbReference type="PANTHER" id="PTHR36306:SF1">
    <property type="entry name" value="ALPHA-AMYLASE-RELATED"/>
    <property type="match status" value="1"/>
</dbReference>
<proteinExistence type="inferred from homology"/>
<evidence type="ECO:0000313" key="6">
    <source>
        <dbReference type="EMBL" id="DAB37451.1"/>
    </source>
</evidence>
<dbReference type="InterPro" id="IPR052046">
    <property type="entry name" value="GH57_Enzymes"/>
</dbReference>
<keyword evidence="2" id="KW-0119">Carbohydrate metabolism</keyword>
<evidence type="ECO:0000256" key="1">
    <source>
        <dbReference type="ARBA" id="ARBA00006821"/>
    </source>
</evidence>
<feature type="domain" description="Alpha-amylase/4-alpha-glucanotransferase C-terminal" evidence="5">
    <location>
        <begin position="399"/>
        <end position="666"/>
    </location>
</feature>